<dbReference type="PANTHER" id="PTHR15741:SF25">
    <property type="entry name" value="MAX-LIKE PROTEIN X"/>
    <property type="match status" value="1"/>
</dbReference>
<dbReference type="PROSITE" id="PS50888">
    <property type="entry name" value="BHLH"/>
    <property type="match status" value="1"/>
</dbReference>
<reference evidence="8" key="1">
    <citation type="submission" date="2022-11" db="UniProtKB">
        <authorList>
            <consortium name="WormBaseParasite"/>
        </authorList>
    </citation>
    <scope>IDENTIFICATION</scope>
</reference>
<accession>A0A914H9X8</accession>
<dbReference type="PANTHER" id="PTHR15741">
    <property type="entry name" value="BASIC HELIX-LOOP-HELIX ZIP TRANSCRIPTION FACTOR"/>
    <property type="match status" value="1"/>
</dbReference>
<proteinExistence type="predicted"/>
<keyword evidence="3" id="KW-0238">DNA-binding</keyword>
<evidence type="ECO:0000256" key="4">
    <source>
        <dbReference type="ARBA" id="ARBA00023163"/>
    </source>
</evidence>
<evidence type="ECO:0000256" key="3">
    <source>
        <dbReference type="ARBA" id="ARBA00023125"/>
    </source>
</evidence>
<evidence type="ECO:0000256" key="1">
    <source>
        <dbReference type="ARBA" id="ARBA00004123"/>
    </source>
</evidence>
<dbReference type="WBParaSite" id="Gr19_v10_g15574.t1">
    <property type="protein sequence ID" value="Gr19_v10_g15574.t1"/>
    <property type="gene ID" value="Gr19_v10_g15574"/>
</dbReference>
<dbReference type="Pfam" id="PF00010">
    <property type="entry name" value="HLH"/>
    <property type="match status" value="1"/>
</dbReference>
<feature type="domain" description="BHLH" evidence="6">
    <location>
        <begin position="6"/>
        <end position="60"/>
    </location>
</feature>
<evidence type="ECO:0000259" key="6">
    <source>
        <dbReference type="PROSITE" id="PS50888"/>
    </source>
</evidence>
<dbReference type="GO" id="GO:0046983">
    <property type="term" value="F:protein dimerization activity"/>
    <property type="evidence" value="ECO:0007669"/>
    <property type="project" value="InterPro"/>
</dbReference>
<dbReference type="AlphaFoldDB" id="A0A914H9X8"/>
<evidence type="ECO:0000313" key="8">
    <source>
        <dbReference type="WBParaSite" id="Gr19_v10_g15574.t1"/>
    </source>
</evidence>
<keyword evidence="5" id="KW-0539">Nucleus</keyword>
<evidence type="ECO:0000256" key="5">
    <source>
        <dbReference type="ARBA" id="ARBA00023242"/>
    </source>
</evidence>
<evidence type="ECO:0000256" key="2">
    <source>
        <dbReference type="ARBA" id="ARBA00023015"/>
    </source>
</evidence>
<keyword evidence="2" id="KW-0805">Transcription regulation</keyword>
<dbReference type="Proteomes" id="UP000887572">
    <property type="component" value="Unplaced"/>
</dbReference>
<keyword evidence="4" id="KW-0804">Transcription</keyword>
<dbReference type="InterPro" id="IPR052207">
    <property type="entry name" value="Max-like/E-box_TFs"/>
</dbReference>
<dbReference type="GO" id="GO:0005634">
    <property type="term" value="C:nucleus"/>
    <property type="evidence" value="ECO:0007669"/>
    <property type="project" value="UniProtKB-SubCell"/>
</dbReference>
<dbReference type="GO" id="GO:0000981">
    <property type="term" value="F:DNA-binding transcription factor activity, RNA polymerase II-specific"/>
    <property type="evidence" value="ECO:0007669"/>
    <property type="project" value="TreeGrafter"/>
</dbReference>
<dbReference type="InterPro" id="IPR011598">
    <property type="entry name" value="bHLH_dom"/>
</dbReference>
<name>A0A914H9X8_GLORO</name>
<dbReference type="SUPFAM" id="SSF47459">
    <property type="entry name" value="HLH, helix-loop-helix DNA-binding domain"/>
    <property type="match status" value="1"/>
</dbReference>
<keyword evidence="7" id="KW-1185">Reference proteome</keyword>
<comment type="subcellular location">
    <subcellularLocation>
        <location evidence="1">Nucleus</location>
    </subcellularLocation>
</comment>
<evidence type="ECO:0000313" key="7">
    <source>
        <dbReference type="Proteomes" id="UP000887572"/>
    </source>
</evidence>
<dbReference type="InterPro" id="IPR036638">
    <property type="entry name" value="HLH_DNA-bd_sf"/>
</dbReference>
<dbReference type="GO" id="GO:0000978">
    <property type="term" value="F:RNA polymerase II cis-regulatory region sequence-specific DNA binding"/>
    <property type="evidence" value="ECO:0007669"/>
    <property type="project" value="TreeGrafter"/>
</dbReference>
<sequence length="156" mass="17806">MNQNDRKKQTHLRCERQRREAINSGYTELKDLLPPSASFIGCKTTNAAILFRAADYVKALEGSMEQNGDELAKLQTQHSALEMILQQYENFSQNSQPCSALQLQVLQLFLDTCFDSFTSSVDPSNYQALTRSLLLWIEHLDFQGTSEALLNQLYKH</sequence>
<organism evidence="7 8">
    <name type="scientific">Globodera rostochiensis</name>
    <name type="common">Golden nematode worm</name>
    <name type="synonym">Heterodera rostochiensis</name>
    <dbReference type="NCBI Taxonomy" id="31243"/>
    <lineage>
        <taxon>Eukaryota</taxon>
        <taxon>Metazoa</taxon>
        <taxon>Ecdysozoa</taxon>
        <taxon>Nematoda</taxon>
        <taxon>Chromadorea</taxon>
        <taxon>Rhabditida</taxon>
        <taxon>Tylenchina</taxon>
        <taxon>Tylenchomorpha</taxon>
        <taxon>Tylenchoidea</taxon>
        <taxon>Heteroderidae</taxon>
        <taxon>Heteroderinae</taxon>
        <taxon>Globodera</taxon>
    </lineage>
</organism>
<dbReference type="SMART" id="SM00353">
    <property type="entry name" value="HLH"/>
    <property type="match status" value="1"/>
</dbReference>
<protein>
    <submittedName>
        <fullName evidence="8">BHLH domain-containing protein</fullName>
    </submittedName>
</protein>
<dbReference type="Gene3D" id="4.10.280.10">
    <property type="entry name" value="Helix-loop-helix DNA-binding domain"/>
    <property type="match status" value="1"/>
</dbReference>